<evidence type="ECO:0000313" key="4">
    <source>
        <dbReference type="Proteomes" id="UP000504610"/>
    </source>
</evidence>
<evidence type="ECO:0000313" key="5">
    <source>
        <dbReference type="RefSeq" id="XP_018467981.2"/>
    </source>
</evidence>
<feature type="compositionally biased region" description="Basic and acidic residues" evidence="2">
    <location>
        <begin position="270"/>
        <end position="285"/>
    </location>
</feature>
<dbReference type="PANTHER" id="PTHR46740">
    <property type="entry name" value="PROTEIN DYAD"/>
    <property type="match status" value="1"/>
</dbReference>
<sequence length="684" mass="78940">MSIKLNLQSRENTHVTCTRISGSHITHTHTLSLYILYINLCRFALPFRPSSSSCKTSLQRKSFFFSREIEEDHREKKKKIMIETMLAKRYPIRGGVSASSPPPPPPDDVAHIRVGSYYEIDSSILPLRSPEQLKSIRIVMVNKITGRHVSLRYPSMYSLRSYFDLNRTKPDNKKQKKKSLLPVLDEGYVARAELAGELLYRRIPHHQVSLNRDTWRFWVSPDPQPDDATLYRPISPDGKCWSELRSRGMIKWGKRLRVRYESRHNKKSARLKEEDDDGTGKRKLITESRTESQIVVYKKRKTGDVIESRDQRLAHVSEQKKENQIVVYKRRSEKNFIDRWSVERYKLAEKNMLKVMKEKNAVFGNSMLRSELRSEARKLIGDTGLLDHLLKHMAGKVAPGGQDRFRRKHNADGAMEYWLESSHLVDLRKEAGVEDPYWTPPLGWKLGDSPTQDPVCAGEIRDIRQVLASLKREMEKLASKKEEEELAIMTTPKSCVTSQNVDHDNMMTPAKEMYADLLKKKCQIENQLVIIAETLRKMEEDMGWLKKTVDENCPRMPDSTEMPFLLEGSPMMMKTREGEVKENQITEPPQKAREDNRQDQRSPLSLIHNTGFRICRPVASFSWPKLPALVATTDTDESASSPSYRPSPSLPHRPVKALADKRPHVLPFPFNVRSPETPTNLFDL</sequence>
<feature type="compositionally biased region" description="Basic and acidic residues" evidence="2">
    <location>
        <begin position="578"/>
        <end position="600"/>
    </location>
</feature>
<dbReference type="InterPro" id="IPR059080">
    <property type="entry name" value="WHD_PTC1"/>
</dbReference>
<proteinExistence type="predicted"/>
<evidence type="ECO:0000256" key="2">
    <source>
        <dbReference type="SAM" id="MobiDB-lite"/>
    </source>
</evidence>
<keyword evidence="1" id="KW-0175">Coiled coil</keyword>
<dbReference type="PANTHER" id="PTHR46740:SF2">
    <property type="entry name" value="PROTEIN DYAD"/>
    <property type="match status" value="1"/>
</dbReference>
<protein>
    <submittedName>
        <fullName evidence="5">Protein DYAD-like</fullName>
    </submittedName>
</protein>
<dbReference type="OrthoDB" id="515863at2759"/>
<dbReference type="GO" id="GO:0051177">
    <property type="term" value="P:meiotic sister chromatid cohesion"/>
    <property type="evidence" value="ECO:0007669"/>
    <property type="project" value="InterPro"/>
</dbReference>
<dbReference type="AlphaFoldDB" id="A0A6J0M8T0"/>
<feature type="compositionally biased region" description="Low complexity" evidence="2">
    <location>
        <begin position="638"/>
        <end position="652"/>
    </location>
</feature>
<dbReference type="Pfam" id="PF25874">
    <property type="entry name" value="WHD_plant_repro"/>
    <property type="match status" value="1"/>
</dbReference>
<dbReference type="InterPro" id="IPR044221">
    <property type="entry name" value="DYAD/AMEIOTIC1"/>
</dbReference>
<feature type="coiled-coil region" evidence="1">
    <location>
        <begin position="460"/>
        <end position="487"/>
    </location>
</feature>
<feature type="region of interest" description="Disordered" evidence="2">
    <location>
        <begin position="634"/>
        <end position="653"/>
    </location>
</feature>
<feature type="region of interest" description="Disordered" evidence="2">
    <location>
        <begin position="578"/>
        <end position="603"/>
    </location>
</feature>
<reference evidence="4" key="1">
    <citation type="journal article" date="2019" name="Database">
        <title>The radish genome database (RadishGD): an integrated information resource for radish genomics.</title>
        <authorList>
            <person name="Yu H.J."/>
            <person name="Baek S."/>
            <person name="Lee Y.J."/>
            <person name="Cho A."/>
            <person name="Mun J.H."/>
        </authorList>
    </citation>
    <scope>NUCLEOTIDE SEQUENCE [LARGE SCALE GENOMIC DNA]</scope>
    <source>
        <strain evidence="4">cv. WK10039</strain>
    </source>
</reference>
<dbReference type="RefSeq" id="XP_018467981.2">
    <property type="nucleotide sequence ID" value="XM_018612479.2"/>
</dbReference>
<reference evidence="5" key="2">
    <citation type="submission" date="2025-08" db="UniProtKB">
        <authorList>
            <consortium name="RefSeq"/>
        </authorList>
    </citation>
    <scope>IDENTIFICATION</scope>
    <source>
        <tissue evidence="5">Leaf</tissue>
    </source>
</reference>
<dbReference type="GeneID" id="108839700"/>
<gene>
    <name evidence="5" type="primary">LOC108839700</name>
</gene>
<organism evidence="4 5">
    <name type="scientific">Raphanus sativus</name>
    <name type="common">Radish</name>
    <name type="synonym">Raphanus raphanistrum var. sativus</name>
    <dbReference type="NCBI Taxonomy" id="3726"/>
    <lineage>
        <taxon>Eukaryota</taxon>
        <taxon>Viridiplantae</taxon>
        <taxon>Streptophyta</taxon>
        <taxon>Embryophyta</taxon>
        <taxon>Tracheophyta</taxon>
        <taxon>Spermatophyta</taxon>
        <taxon>Magnoliopsida</taxon>
        <taxon>eudicotyledons</taxon>
        <taxon>Gunneridae</taxon>
        <taxon>Pentapetalae</taxon>
        <taxon>rosids</taxon>
        <taxon>malvids</taxon>
        <taxon>Brassicales</taxon>
        <taxon>Brassicaceae</taxon>
        <taxon>Brassiceae</taxon>
        <taxon>Raphanus</taxon>
    </lineage>
</organism>
<feature type="domain" description="PTC1-like winged helix-turn-helix" evidence="3">
    <location>
        <begin position="339"/>
        <end position="421"/>
    </location>
</feature>
<accession>A0A6J0M8T0</accession>
<evidence type="ECO:0000259" key="3">
    <source>
        <dbReference type="Pfam" id="PF25874"/>
    </source>
</evidence>
<evidence type="ECO:0000256" key="1">
    <source>
        <dbReference type="SAM" id="Coils"/>
    </source>
</evidence>
<dbReference type="GO" id="GO:0007131">
    <property type="term" value="P:reciprocal meiotic recombination"/>
    <property type="evidence" value="ECO:0007669"/>
    <property type="project" value="InterPro"/>
</dbReference>
<dbReference type="Proteomes" id="UP000504610">
    <property type="component" value="Chromosome 2"/>
</dbReference>
<feature type="region of interest" description="Disordered" evidence="2">
    <location>
        <begin position="263"/>
        <end position="285"/>
    </location>
</feature>
<keyword evidence="4" id="KW-1185">Reference proteome</keyword>
<dbReference type="KEGG" id="rsz:108839700"/>
<name>A0A6J0M8T0_RAPSA</name>